<dbReference type="PRINTS" id="PR00932">
    <property type="entry name" value="AMINO1PTASE"/>
</dbReference>
<dbReference type="Proteomes" id="UP000527616">
    <property type="component" value="Unassembled WGS sequence"/>
</dbReference>
<dbReference type="GO" id="GO:0006508">
    <property type="term" value="P:proteolysis"/>
    <property type="evidence" value="ECO:0007669"/>
    <property type="project" value="UniProtKB-KW"/>
</dbReference>
<dbReference type="CDD" id="cd05658">
    <property type="entry name" value="M18_DAP"/>
    <property type="match status" value="1"/>
</dbReference>
<comment type="similarity">
    <text evidence="2 9">Belongs to the peptidase M18 family.</text>
</comment>
<dbReference type="Pfam" id="PF02127">
    <property type="entry name" value="Peptidase_M18"/>
    <property type="match status" value="1"/>
</dbReference>
<keyword evidence="7 9" id="KW-0862">Zinc</keyword>
<dbReference type="Gene3D" id="2.30.250.10">
    <property type="entry name" value="Aminopeptidase i, Domain 2"/>
    <property type="match status" value="1"/>
</dbReference>
<dbReference type="EMBL" id="JACBZS010000001">
    <property type="protein sequence ID" value="NYI71903.1"/>
    <property type="molecule type" value="Genomic_DNA"/>
</dbReference>
<gene>
    <name evidence="11" type="ORF">GGQ54_002463</name>
</gene>
<evidence type="ECO:0000256" key="1">
    <source>
        <dbReference type="ARBA" id="ARBA00001947"/>
    </source>
</evidence>
<dbReference type="RefSeq" id="WP_179445669.1">
    <property type="nucleotide sequence ID" value="NZ_JACBZS010000001.1"/>
</dbReference>
<evidence type="ECO:0000256" key="4">
    <source>
        <dbReference type="ARBA" id="ARBA00022670"/>
    </source>
</evidence>
<comment type="cofactor">
    <cofactor evidence="1 10">
        <name>Zn(2+)</name>
        <dbReference type="ChEBI" id="CHEBI:29105"/>
    </cofactor>
</comment>
<dbReference type="EC" id="3.4.11.-" evidence="10"/>
<dbReference type="InterPro" id="IPR023358">
    <property type="entry name" value="Peptidase_M18_dom2"/>
</dbReference>
<evidence type="ECO:0000313" key="11">
    <source>
        <dbReference type="EMBL" id="NYI71903.1"/>
    </source>
</evidence>
<evidence type="ECO:0000256" key="5">
    <source>
        <dbReference type="ARBA" id="ARBA00022723"/>
    </source>
</evidence>
<dbReference type="Gene3D" id="3.40.630.10">
    <property type="entry name" value="Zn peptidases"/>
    <property type="match status" value="2"/>
</dbReference>
<keyword evidence="8 9" id="KW-0482">Metalloprotease</keyword>
<dbReference type="PANTHER" id="PTHR28570">
    <property type="entry name" value="ASPARTYL AMINOPEPTIDASE"/>
    <property type="match status" value="1"/>
</dbReference>
<dbReference type="GO" id="GO:0004177">
    <property type="term" value="F:aminopeptidase activity"/>
    <property type="evidence" value="ECO:0007669"/>
    <property type="project" value="UniProtKB-KW"/>
</dbReference>
<sequence length="419" mass="44072">MDAPTRDLADFVIASPTSFHAAGEVARRLRAAGWAEQRADERWDAAPGGHFLVRGGAVLAWWVPEGAGAASAYRIVGAHTDSPGFKLKPNPQLRRFGWDQVGVEIYGGPLLASWTDRDLGLAGRVVDVEGNEALVRTGAIMRIPELAIHLDRSVNEQGLKLGRQAHTAPVIGLGERDLVSTLLDGSGLPGDPVGFDVYAYDTQPPAVVGDAGEYFASGRLDNLSSVHAGLTALLNHDQESGDHGPDVRVLAAFDHEEVGSGSATGASGALLEGVLRRTSGALGADGDQHEAMLARSFHVSSDAGHAVHPNYAERHDPANHPLLNGGPLLKINANQRYATDGPGAVRWARACHAAGVELQPFVSNNDIPCGSTIGPLTATRLGIDTVDVGVPLLSMHSVREFAGTRDLAGLAAALRAYLW</sequence>
<evidence type="ECO:0000256" key="10">
    <source>
        <dbReference type="RuleBase" id="RU004387"/>
    </source>
</evidence>
<keyword evidence="12" id="KW-1185">Reference proteome</keyword>
<reference evidence="11 12" key="1">
    <citation type="submission" date="2020-07" db="EMBL/GenBank/DDBJ databases">
        <title>Sequencing the genomes of 1000 actinobacteria strains.</title>
        <authorList>
            <person name="Klenk H.-P."/>
        </authorList>
    </citation>
    <scope>NUCLEOTIDE SEQUENCE [LARGE SCALE GENOMIC DNA]</scope>
    <source>
        <strain evidence="11 12">DSM 103164</strain>
    </source>
</reference>
<dbReference type="GO" id="GO:0005737">
    <property type="term" value="C:cytoplasm"/>
    <property type="evidence" value="ECO:0007669"/>
    <property type="project" value="UniProtKB-ARBA"/>
</dbReference>
<dbReference type="InterPro" id="IPR001948">
    <property type="entry name" value="Peptidase_M18"/>
</dbReference>
<evidence type="ECO:0000256" key="9">
    <source>
        <dbReference type="RuleBase" id="RU004386"/>
    </source>
</evidence>
<evidence type="ECO:0000313" key="12">
    <source>
        <dbReference type="Proteomes" id="UP000527616"/>
    </source>
</evidence>
<comment type="caution">
    <text evidence="11">The sequence shown here is derived from an EMBL/GenBank/DDBJ whole genome shotgun (WGS) entry which is preliminary data.</text>
</comment>
<dbReference type="GO" id="GO:0008270">
    <property type="term" value="F:zinc ion binding"/>
    <property type="evidence" value="ECO:0007669"/>
    <property type="project" value="InterPro"/>
</dbReference>
<protein>
    <recommendedName>
        <fullName evidence="10">M18 family aminopeptidase</fullName>
        <ecNumber evidence="10">3.4.11.-</ecNumber>
    </recommendedName>
</protein>
<dbReference type="SUPFAM" id="SSF101821">
    <property type="entry name" value="Aminopeptidase/glucanase lid domain"/>
    <property type="match status" value="1"/>
</dbReference>
<dbReference type="GO" id="GO:0008237">
    <property type="term" value="F:metallopeptidase activity"/>
    <property type="evidence" value="ECO:0007669"/>
    <property type="project" value="UniProtKB-KW"/>
</dbReference>
<name>A0A7Z0DAH2_9ACTN</name>
<evidence type="ECO:0000256" key="2">
    <source>
        <dbReference type="ARBA" id="ARBA00008290"/>
    </source>
</evidence>
<evidence type="ECO:0000256" key="3">
    <source>
        <dbReference type="ARBA" id="ARBA00022438"/>
    </source>
</evidence>
<organism evidence="11 12">
    <name type="scientific">Naumannella cuiyingiana</name>
    <dbReference type="NCBI Taxonomy" id="1347891"/>
    <lineage>
        <taxon>Bacteria</taxon>
        <taxon>Bacillati</taxon>
        <taxon>Actinomycetota</taxon>
        <taxon>Actinomycetes</taxon>
        <taxon>Propionibacteriales</taxon>
        <taxon>Propionibacteriaceae</taxon>
        <taxon>Naumannella</taxon>
    </lineage>
</organism>
<keyword evidence="4 9" id="KW-0645">Protease</keyword>
<keyword evidence="5 9" id="KW-0479">Metal-binding</keyword>
<accession>A0A7Z0DAH2</accession>
<evidence type="ECO:0000256" key="6">
    <source>
        <dbReference type="ARBA" id="ARBA00022801"/>
    </source>
</evidence>
<evidence type="ECO:0000256" key="8">
    <source>
        <dbReference type="ARBA" id="ARBA00023049"/>
    </source>
</evidence>
<evidence type="ECO:0000256" key="7">
    <source>
        <dbReference type="ARBA" id="ARBA00022833"/>
    </source>
</evidence>
<dbReference type="PANTHER" id="PTHR28570:SF3">
    <property type="entry name" value="ASPARTYL AMINOPEPTIDASE"/>
    <property type="match status" value="1"/>
</dbReference>
<dbReference type="NCBIfam" id="NF002759">
    <property type="entry name" value="PRK02813.1"/>
    <property type="match status" value="1"/>
</dbReference>
<dbReference type="SUPFAM" id="SSF53187">
    <property type="entry name" value="Zn-dependent exopeptidases"/>
    <property type="match status" value="1"/>
</dbReference>
<dbReference type="AlphaFoldDB" id="A0A7Z0DAH2"/>
<keyword evidence="3 9" id="KW-0031">Aminopeptidase</keyword>
<keyword evidence="6 9" id="KW-0378">Hydrolase</keyword>
<proteinExistence type="inferred from homology"/>